<evidence type="ECO:0000313" key="2">
    <source>
        <dbReference type="EMBL" id="RKO91546.1"/>
    </source>
</evidence>
<feature type="region of interest" description="Disordered" evidence="1">
    <location>
        <begin position="1"/>
        <end position="22"/>
    </location>
</feature>
<proteinExistence type="predicted"/>
<evidence type="ECO:0000256" key="1">
    <source>
        <dbReference type="SAM" id="MobiDB-lite"/>
    </source>
</evidence>
<reference evidence="3" key="1">
    <citation type="journal article" date="2018" name="Nat. Microbiol.">
        <title>Leveraging single-cell genomics to expand the fungal tree of life.</title>
        <authorList>
            <person name="Ahrendt S.R."/>
            <person name="Quandt C.A."/>
            <person name="Ciobanu D."/>
            <person name="Clum A."/>
            <person name="Salamov A."/>
            <person name="Andreopoulos B."/>
            <person name="Cheng J.F."/>
            <person name="Woyke T."/>
            <person name="Pelin A."/>
            <person name="Henrissat B."/>
            <person name="Reynolds N.K."/>
            <person name="Benny G.L."/>
            <person name="Smith M.E."/>
            <person name="James T.Y."/>
            <person name="Grigoriev I.V."/>
        </authorList>
    </citation>
    <scope>NUCLEOTIDE SEQUENCE [LARGE SCALE GENOMIC DNA]</scope>
</reference>
<gene>
    <name evidence="2" type="ORF">BDK51DRAFT_30925</name>
</gene>
<feature type="compositionally biased region" description="Basic and acidic residues" evidence="1">
    <location>
        <begin position="1"/>
        <end position="19"/>
    </location>
</feature>
<accession>A0A4P9WLL1</accession>
<sequence length="251" mass="28396">MVGADGGREGRKGGGEKGPQRWSCIQRRRQRAKRFDNALLQVVRCCEVGVAKIVGWSTYLKAIFDLKEEHDHIEDLIYEQILCRWNAFNEDFKVQEKNSWIMAAGGINGPGSVEDVNLTDHCNELDQNFYAGYHEAYMDEQTDPNDPNRNAARDSNINPETALLPAGAACPHSPKLLVHVHRFQLRRTPPLLRVATRFPNCQATLPLQGRLPLSVSRGMWANHWITEMRLTALSVRQFLVSSAMAQEQMAE</sequence>
<dbReference type="Proteomes" id="UP000269721">
    <property type="component" value="Unassembled WGS sequence"/>
</dbReference>
<dbReference type="AlphaFoldDB" id="A0A4P9WLL1"/>
<name>A0A4P9WLL1_9FUNG</name>
<evidence type="ECO:0000313" key="3">
    <source>
        <dbReference type="Proteomes" id="UP000269721"/>
    </source>
</evidence>
<protein>
    <submittedName>
        <fullName evidence="2">Uncharacterized protein</fullName>
    </submittedName>
</protein>
<keyword evidence="3" id="KW-1185">Reference proteome</keyword>
<organism evidence="2 3">
    <name type="scientific">Blyttiomyces helicus</name>
    <dbReference type="NCBI Taxonomy" id="388810"/>
    <lineage>
        <taxon>Eukaryota</taxon>
        <taxon>Fungi</taxon>
        <taxon>Fungi incertae sedis</taxon>
        <taxon>Chytridiomycota</taxon>
        <taxon>Chytridiomycota incertae sedis</taxon>
        <taxon>Chytridiomycetes</taxon>
        <taxon>Chytridiomycetes incertae sedis</taxon>
        <taxon>Blyttiomyces</taxon>
    </lineage>
</organism>
<dbReference type="EMBL" id="KZ995018">
    <property type="protein sequence ID" value="RKO91546.1"/>
    <property type="molecule type" value="Genomic_DNA"/>
</dbReference>